<organism evidence="15 16">
    <name type="scientific">Wenxinia marina DSM 24838</name>
    <dbReference type="NCBI Taxonomy" id="1123501"/>
    <lineage>
        <taxon>Bacteria</taxon>
        <taxon>Pseudomonadati</taxon>
        <taxon>Pseudomonadota</taxon>
        <taxon>Alphaproteobacteria</taxon>
        <taxon>Rhodobacterales</taxon>
        <taxon>Roseobacteraceae</taxon>
        <taxon>Wenxinia</taxon>
    </lineage>
</organism>
<evidence type="ECO:0000313" key="15">
    <source>
        <dbReference type="EMBL" id="KIQ69383.1"/>
    </source>
</evidence>
<dbReference type="Gene3D" id="1.10.10.10">
    <property type="entry name" value="Winged helix-like DNA-binding domain superfamily/Winged helix DNA-binding domain"/>
    <property type="match status" value="1"/>
</dbReference>
<evidence type="ECO:0000256" key="2">
    <source>
        <dbReference type="ARBA" id="ARBA00007871"/>
    </source>
</evidence>
<dbReference type="AlphaFoldDB" id="A0A0D0QED1"/>
<dbReference type="STRING" id="1123501.Wenmar_01745"/>
<dbReference type="InterPro" id="IPR022689">
    <property type="entry name" value="Iron_dep_repressor"/>
</dbReference>
<evidence type="ECO:0000256" key="9">
    <source>
        <dbReference type="ARBA" id="ARBA00023159"/>
    </source>
</evidence>
<dbReference type="SMART" id="SM00529">
    <property type="entry name" value="HTH_DTXR"/>
    <property type="match status" value="1"/>
</dbReference>
<gene>
    <name evidence="15" type="ORF">Wenmar_01745</name>
</gene>
<dbReference type="GO" id="GO:0003677">
    <property type="term" value="F:DNA binding"/>
    <property type="evidence" value="ECO:0007669"/>
    <property type="project" value="UniProtKB-KW"/>
</dbReference>
<dbReference type="InterPro" id="IPR036421">
    <property type="entry name" value="Fe_dep_repressor_sf"/>
</dbReference>
<comment type="caution">
    <text evidence="15">The sequence shown here is derived from an EMBL/GenBank/DDBJ whole genome shotgun (WGS) entry which is preliminary data.</text>
</comment>
<proteinExistence type="inferred from homology"/>
<dbReference type="EMBL" id="AONG01000009">
    <property type="protein sequence ID" value="KIQ69383.1"/>
    <property type="molecule type" value="Genomic_DNA"/>
</dbReference>
<name>A0A0D0QED1_9RHOB</name>
<comment type="similarity">
    <text evidence="2">Belongs to the DtxR/MntR family.</text>
</comment>
<dbReference type="InterPro" id="IPR050536">
    <property type="entry name" value="DtxR_MntR_Metal-Reg"/>
</dbReference>
<dbReference type="InterPro" id="IPR001367">
    <property type="entry name" value="Fe_dep_repressor"/>
</dbReference>
<evidence type="ECO:0000259" key="14">
    <source>
        <dbReference type="PROSITE" id="PS50944"/>
    </source>
</evidence>
<dbReference type="InterPro" id="IPR036388">
    <property type="entry name" value="WH-like_DNA-bd_sf"/>
</dbReference>
<evidence type="ECO:0000256" key="4">
    <source>
        <dbReference type="ARBA" id="ARBA00022386"/>
    </source>
</evidence>
<evidence type="ECO:0000256" key="1">
    <source>
        <dbReference type="ARBA" id="ARBA00004496"/>
    </source>
</evidence>
<keyword evidence="11" id="KW-0464">Manganese</keyword>
<evidence type="ECO:0000256" key="12">
    <source>
        <dbReference type="ARBA" id="ARBA00025185"/>
    </source>
</evidence>
<dbReference type="Pfam" id="PF01325">
    <property type="entry name" value="Fe_dep_repress"/>
    <property type="match status" value="1"/>
</dbReference>
<dbReference type="InterPro" id="IPR022687">
    <property type="entry name" value="HTH_DTXR"/>
</dbReference>
<keyword evidence="9" id="KW-0010">Activator</keyword>
<dbReference type="NCBIfam" id="NF008273">
    <property type="entry name" value="PRK11050.1"/>
    <property type="match status" value="1"/>
</dbReference>
<reference evidence="15 16" key="1">
    <citation type="submission" date="2013-01" db="EMBL/GenBank/DDBJ databases">
        <authorList>
            <person name="Fiebig A."/>
            <person name="Goeker M."/>
            <person name="Klenk H.-P.P."/>
        </authorList>
    </citation>
    <scope>NUCLEOTIDE SEQUENCE [LARGE SCALE GENOMIC DNA]</scope>
    <source>
        <strain evidence="15 16">DSM 24838</strain>
    </source>
</reference>
<dbReference type="PANTHER" id="PTHR33238:SF11">
    <property type="entry name" value="TRANSCRIPTIONAL REGULATOR MNTR"/>
    <property type="match status" value="1"/>
</dbReference>
<evidence type="ECO:0000256" key="6">
    <source>
        <dbReference type="ARBA" id="ARBA00022491"/>
    </source>
</evidence>
<keyword evidence="8" id="KW-0238">DNA-binding</keyword>
<protein>
    <recommendedName>
        <fullName evidence="4">Transcriptional regulator MntR</fullName>
    </recommendedName>
    <alternativeName>
        <fullName evidence="13">Manganese transport regulator</fullName>
    </alternativeName>
</protein>
<evidence type="ECO:0000256" key="13">
    <source>
        <dbReference type="ARBA" id="ARBA00032593"/>
    </source>
</evidence>
<keyword evidence="10" id="KW-0804">Transcription</keyword>
<comment type="function">
    <text evidence="12">In the presence of manganese, represses expression of mntH and mntS. Up-regulates expression of mntP.</text>
</comment>
<dbReference type="PATRIC" id="fig|1123501.6.peg.1836"/>
<dbReference type="GO" id="GO:0003700">
    <property type="term" value="F:DNA-binding transcription factor activity"/>
    <property type="evidence" value="ECO:0007669"/>
    <property type="project" value="InterPro"/>
</dbReference>
<dbReference type="PANTHER" id="PTHR33238">
    <property type="entry name" value="IRON (METAL) DEPENDENT REPRESSOR, DTXR FAMILY"/>
    <property type="match status" value="1"/>
</dbReference>
<dbReference type="Gene3D" id="1.10.60.10">
    <property type="entry name" value="Iron dependent repressor, metal binding and dimerisation domain"/>
    <property type="match status" value="1"/>
</dbReference>
<dbReference type="eggNOG" id="COG1321">
    <property type="taxonomic scope" value="Bacteria"/>
</dbReference>
<comment type="subcellular location">
    <subcellularLocation>
        <location evidence="1">Cytoplasm</location>
    </subcellularLocation>
</comment>
<keyword evidence="5" id="KW-0963">Cytoplasm</keyword>
<dbReference type="PROSITE" id="PS50944">
    <property type="entry name" value="HTH_DTXR"/>
    <property type="match status" value="1"/>
</dbReference>
<comment type="subunit">
    <text evidence="3">Homodimer.</text>
</comment>
<feature type="domain" description="HTH dtxR-type" evidence="14">
    <location>
        <begin position="26"/>
        <end position="86"/>
    </location>
</feature>
<evidence type="ECO:0000256" key="5">
    <source>
        <dbReference type="ARBA" id="ARBA00022490"/>
    </source>
</evidence>
<dbReference type="InterPro" id="IPR036390">
    <property type="entry name" value="WH_DNA-bd_sf"/>
</dbReference>
<evidence type="ECO:0000256" key="10">
    <source>
        <dbReference type="ARBA" id="ARBA00023163"/>
    </source>
</evidence>
<keyword evidence="16" id="KW-1185">Reference proteome</keyword>
<dbReference type="SUPFAM" id="SSF46785">
    <property type="entry name" value="Winged helix' DNA-binding domain"/>
    <property type="match status" value="1"/>
</dbReference>
<evidence type="ECO:0000256" key="11">
    <source>
        <dbReference type="ARBA" id="ARBA00023211"/>
    </source>
</evidence>
<dbReference type="SUPFAM" id="SSF47979">
    <property type="entry name" value="Iron-dependent repressor protein, dimerization domain"/>
    <property type="match status" value="1"/>
</dbReference>
<evidence type="ECO:0000256" key="8">
    <source>
        <dbReference type="ARBA" id="ARBA00023125"/>
    </source>
</evidence>
<dbReference type="RefSeq" id="WP_018303517.1">
    <property type="nucleotide sequence ID" value="NZ_KB902299.1"/>
</dbReference>
<keyword evidence="7" id="KW-0805">Transcription regulation</keyword>
<dbReference type="Proteomes" id="UP000035100">
    <property type="component" value="Unassembled WGS sequence"/>
</dbReference>
<dbReference type="GO" id="GO:0005737">
    <property type="term" value="C:cytoplasm"/>
    <property type="evidence" value="ECO:0007669"/>
    <property type="project" value="UniProtKB-SubCell"/>
</dbReference>
<dbReference type="GO" id="GO:0046914">
    <property type="term" value="F:transition metal ion binding"/>
    <property type="evidence" value="ECO:0007669"/>
    <property type="project" value="InterPro"/>
</dbReference>
<keyword evidence="6" id="KW-0678">Repressor</keyword>
<sequence>MARARRLHSAERQASNFSRVREAHQTEVAEDYVELISDLIDVHGEARAADLASRLGVAAPTVAKTIRRLSELGLVESQPYRAIFLTEEGRRLAEVVRRRHVLVRDFLLWLGVDAETAEGDAEGIEHHVSEATLRAFARKLGRDG</sequence>
<evidence type="ECO:0000256" key="7">
    <source>
        <dbReference type="ARBA" id="ARBA00023015"/>
    </source>
</evidence>
<evidence type="ECO:0000256" key="3">
    <source>
        <dbReference type="ARBA" id="ARBA00011738"/>
    </source>
</evidence>
<dbReference type="Pfam" id="PF02742">
    <property type="entry name" value="Fe_dep_repr_C"/>
    <property type="match status" value="1"/>
</dbReference>
<accession>A0A0D0QED1</accession>
<evidence type="ECO:0000313" key="16">
    <source>
        <dbReference type="Proteomes" id="UP000035100"/>
    </source>
</evidence>
<dbReference type="GO" id="GO:0046983">
    <property type="term" value="F:protein dimerization activity"/>
    <property type="evidence" value="ECO:0007669"/>
    <property type="project" value="InterPro"/>
</dbReference>